<evidence type="ECO:0008006" key="3">
    <source>
        <dbReference type="Google" id="ProtNLM"/>
    </source>
</evidence>
<dbReference type="Gene3D" id="1.20.1440.30">
    <property type="entry name" value="Biosynthetic Protein domain"/>
    <property type="match status" value="1"/>
</dbReference>
<dbReference type="InterPro" id="IPR052036">
    <property type="entry name" value="Hydrolase/PRTase-associated"/>
</dbReference>
<dbReference type="Gene3D" id="3.30.1870.10">
    <property type="entry name" value="EreA-like, domain 2"/>
    <property type="match status" value="1"/>
</dbReference>
<dbReference type="InterPro" id="IPR007815">
    <property type="entry name" value="Emycin_Estase"/>
</dbReference>
<dbReference type="PANTHER" id="PTHR31299:SF0">
    <property type="entry name" value="ESTERASE, PUTATIVE (AFU_ORTHOLOGUE AFUA_1G05850)-RELATED"/>
    <property type="match status" value="1"/>
</dbReference>
<comment type="caution">
    <text evidence="1">The sequence shown here is derived from an EMBL/GenBank/DDBJ whole genome shotgun (WGS) entry which is preliminary data.</text>
</comment>
<keyword evidence="2" id="KW-1185">Reference proteome</keyword>
<reference evidence="1 2" key="1">
    <citation type="submission" date="2017-10" db="EMBL/GenBank/DDBJ databases">
        <title>Bacillus sp. nov., a halophilic bacterium isolated from a Keqin Lake.</title>
        <authorList>
            <person name="Wang H."/>
        </authorList>
    </citation>
    <scope>NUCLEOTIDE SEQUENCE [LARGE SCALE GENOMIC DNA]</scope>
    <source>
        <strain evidence="1 2">KQ-12</strain>
    </source>
</reference>
<dbReference type="AlphaFoldDB" id="A0A323TIB8"/>
<sequence>MKIILLLMIVIFLTGCSSETHVHPIEEEGNQYDFSFVDSYIEDKQIIFLGESTHTAKEFTALKAELVKYLHEQHDFSVLAMESGKNEIDFLNTKWEEFDDRFMLENMILAAWHTSDMENLVAYIRDSQLKINGLDPLPVTGNVRRVERMELQQFLKSLIEPMDEGLADEFIELERDFIDYMQILPFEHENKADLQKAQEMKGKYETFLNELGNFEIEEHVIQFVQGRISVLETFTAEFLAEYDIDHVYQDYFSRRDLTMFHELQALLEQNPDEKIIVWAHNGHVQKNFDAIEQTNEGLAMDYSPPPLVLGTLANEKLGDISYYVGFYFNQGKILLDGVEKIDPKKNANELEYVLSEYGHERLFVDLNEYDADWVNESITAHDNGLWDYKMVSNEQYDALIFIDTVTPSSWR</sequence>
<dbReference type="GO" id="GO:0046677">
    <property type="term" value="P:response to antibiotic"/>
    <property type="evidence" value="ECO:0007669"/>
    <property type="project" value="InterPro"/>
</dbReference>
<dbReference type="OrthoDB" id="9810066at2"/>
<proteinExistence type="predicted"/>
<dbReference type="SUPFAM" id="SSF159501">
    <property type="entry name" value="EreA/ChaN-like"/>
    <property type="match status" value="1"/>
</dbReference>
<dbReference type="Proteomes" id="UP000248214">
    <property type="component" value="Unassembled WGS sequence"/>
</dbReference>
<evidence type="ECO:0000313" key="2">
    <source>
        <dbReference type="Proteomes" id="UP000248214"/>
    </source>
</evidence>
<accession>A0A323TIB8</accession>
<dbReference type="Pfam" id="PF05139">
    <property type="entry name" value="Erythro_esteras"/>
    <property type="match status" value="1"/>
</dbReference>
<dbReference type="PANTHER" id="PTHR31299">
    <property type="entry name" value="ESTERASE, PUTATIVE (AFU_ORTHOLOGUE AFUA_1G05850)-RELATED"/>
    <property type="match status" value="1"/>
</dbReference>
<dbReference type="PROSITE" id="PS51257">
    <property type="entry name" value="PROKAR_LIPOPROTEIN"/>
    <property type="match status" value="1"/>
</dbReference>
<evidence type="ECO:0000313" key="1">
    <source>
        <dbReference type="EMBL" id="PYZ94872.1"/>
    </source>
</evidence>
<dbReference type="Gene3D" id="3.40.1660.10">
    <property type="entry name" value="EreA-like (biosynthetic domain)"/>
    <property type="match status" value="1"/>
</dbReference>
<dbReference type="RefSeq" id="WP_110608505.1">
    <property type="nucleotide sequence ID" value="NZ_PDOD01000001.1"/>
</dbReference>
<name>A0A323TIB8_9BACI</name>
<dbReference type="CDD" id="cd14728">
    <property type="entry name" value="Ere-like"/>
    <property type="match status" value="1"/>
</dbReference>
<protein>
    <recommendedName>
        <fullName evidence="3">Erythromycin esterase</fullName>
    </recommendedName>
</protein>
<dbReference type="EMBL" id="PDOD01000001">
    <property type="protein sequence ID" value="PYZ94872.1"/>
    <property type="molecule type" value="Genomic_DNA"/>
</dbReference>
<organism evidence="1 2">
    <name type="scientific">Salipaludibacillus keqinensis</name>
    <dbReference type="NCBI Taxonomy" id="2045207"/>
    <lineage>
        <taxon>Bacteria</taxon>
        <taxon>Bacillati</taxon>
        <taxon>Bacillota</taxon>
        <taxon>Bacilli</taxon>
        <taxon>Bacillales</taxon>
        <taxon>Bacillaceae</taxon>
    </lineage>
</organism>
<gene>
    <name evidence="1" type="ORF">CR194_04930</name>
</gene>